<dbReference type="AlphaFoldDB" id="A0A9P4NE19"/>
<dbReference type="InterPro" id="IPR016031">
    <property type="entry name" value="Trp_RNA-bd_attenuator-like_dom"/>
</dbReference>
<comment type="subcellular location">
    <subcellularLocation>
        <location evidence="1 6">Mitochondrion</location>
    </subcellularLocation>
</comment>
<evidence type="ECO:0000256" key="6">
    <source>
        <dbReference type="RuleBase" id="RU363045"/>
    </source>
</evidence>
<evidence type="ECO:0000256" key="4">
    <source>
        <dbReference type="ARBA" id="ARBA00022946"/>
    </source>
</evidence>
<dbReference type="SUPFAM" id="SSF51219">
    <property type="entry name" value="TRAP-like"/>
    <property type="match status" value="1"/>
</dbReference>
<dbReference type="GO" id="GO:0005743">
    <property type="term" value="C:mitochondrial inner membrane"/>
    <property type="evidence" value="ECO:0007669"/>
    <property type="project" value="TreeGrafter"/>
</dbReference>
<dbReference type="OrthoDB" id="5295771at2759"/>
<evidence type="ECO:0000313" key="7">
    <source>
        <dbReference type="EMBL" id="KAF2416526.1"/>
    </source>
</evidence>
<keyword evidence="4" id="KW-0809">Transit peptide</keyword>
<evidence type="ECO:0000256" key="2">
    <source>
        <dbReference type="ARBA" id="ARBA00009322"/>
    </source>
</evidence>
<evidence type="ECO:0000256" key="1">
    <source>
        <dbReference type="ARBA" id="ARBA00004173"/>
    </source>
</evidence>
<dbReference type="EMBL" id="MU007157">
    <property type="protein sequence ID" value="KAF2416526.1"/>
    <property type="molecule type" value="Genomic_DNA"/>
</dbReference>
<sequence>MRRPANSLWSCRVRCRQTYSPFLVNKLSIRRRYARIYATPSSSTPPTQLEIEAEGSAHQPDAKFEVLGAPFSLLSVTLSASQNLFTRRGTLVALSGKAENAVSTLSILSPFSRTLFGIPFLYQKISSTSPVSALISTKDALTSFTVVHLDGRLDWIVAQRSALLAWTGHALSVKPTFNTKMSAAHWGNTHTSGRGLLGLVGKGQIYQISLKTGEDYVVHPSNVVAYTMTQFPPLPYRFRSTTLKLQVPSLTGWFPETKFFTEMRKTAVYKGVFGVAFTLRTWARRTIWGDRLFLQFRGPTTLLLQSRSSRVSDSLSTRDINEIADSPAGATQEVVATLNLDGASATKASGTVPPSRATEEQPRTIKYATVTRDGKVEIK</sequence>
<accession>A0A9P4NE19</accession>
<evidence type="ECO:0000256" key="5">
    <source>
        <dbReference type="ARBA" id="ARBA00023128"/>
    </source>
</evidence>
<dbReference type="Proteomes" id="UP000800235">
    <property type="component" value="Unassembled WGS sequence"/>
</dbReference>
<dbReference type="PANTHER" id="PTHR36959">
    <property type="entry name" value="ALTERED INHERITANCE OF MITOCHONDRIA PROTEIN 24, MITOCHONDRIAL"/>
    <property type="match status" value="1"/>
</dbReference>
<dbReference type="Gene3D" id="3.60.160.10">
    <property type="entry name" value="Mitochondrial biogenesis AIM24"/>
    <property type="match status" value="1"/>
</dbReference>
<dbReference type="InterPro" id="IPR036983">
    <property type="entry name" value="AIM24_sf"/>
</dbReference>
<organism evidence="7 8">
    <name type="scientific">Tothia fuscella</name>
    <dbReference type="NCBI Taxonomy" id="1048955"/>
    <lineage>
        <taxon>Eukaryota</taxon>
        <taxon>Fungi</taxon>
        <taxon>Dikarya</taxon>
        <taxon>Ascomycota</taxon>
        <taxon>Pezizomycotina</taxon>
        <taxon>Dothideomycetes</taxon>
        <taxon>Pleosporomycetidae</taxon>
        <taxon>Venturiales</taxon>
        <taxon>Cylindrosympodiaceae</taxon>
        <taxon>Tothia</taxon>
    </lineage>
</organism>
<dbReference type="PANTHER" id="PTHR36959:SF2">
    <property type="entry name" value="ALTERED INHERITANCE OF MITOCHONDRIA PROTEIN 24, MITOCHONDRIAL"/>
    <property type="match status" value="1"/>
</dbReference>
<evidence type="ECO:0000313" key="8">
    <source>
        <dbReference type="Proteomes" id="UP000800235"/>
    </source>
</evidence>
<dbReference type="Pfam" id="PF01987">
    <property type="entry name" value="AIM24"/>
    <property type="match status" value="1"/>
</dbReference>
<proteinExistence type="inferred from homology"/>
<comment type="caution">
    <text evidence="7">The sequence shown here is derived from an EMBL/GenBank/DDBJ whole genome shotgun (WGS) entry which is preliminary data.</text>
</comment>
<name>A0A9P4NE19_9PEZI</name>
<dbReference type="InterPro" id="IPR002838">
    <property type="entry name" value="AIM24"/>
</dbReference>
<gene>
    <name evidence="7" type="ORF">EJ08DRAFT_99732</name>
</gene>
<dbReference type="GO" id="GO:0007007">
    <property type="term" value="P:inner mitochondrial membrane organization"/>
    <property type="evidence" value="ECO:0007669"/>
    <property type="project" value="TreeGrafter"/>
</dbReference>
<keyword evidence="8" id="KW-1185">Reference proteome</keyword>
<reference evidence="7" key="1">
    <citation type="journal article" date="2020" name="Stud. Mycol.">
        <title>101 Dothideomycetes genomes: a test case for predicting lifestyles and emergence of pathogens.</title>
        <authorList>
            <person name="Haridas S."/>
            <person name="Albert R."/>
            <person name="Binder M."/>
            <person name="Bloem J."/>
            <person name="Labutti K."/>
            <person name="Salamov A."/>
            <person name="Andreopoulos B."/>
            <person name="Baker S."/>
            <person name="Barry K."/>
            <person name="Bills G."/>
            <person name="Bluhm B."/>
            <person name="Cannon C."/>
            <person name="Castanera R."/>
            <person name="Culley D."/>
            <person name="Daum C."/>
            <person name="Ezra D."/>
            <person name="Gonzalez J."/>
            <person name="Henrissat B."/>
            <person name="Kuo A."/>
            <person name="Liang C."/>
            <person name="Lipzen A."/>
            <person name="Lutzoni F."/>
            <person name="Magnuson J."/>
            <person name="Mondo S."/>
            <person name="Nolan M."/>
            <person name="Ohm R."/>
            <person name="Pangilinan J."/>
            <person name="Park H.-J."/>
            <person name="Ramirez L."/>
            <person name="Alfaro M."/>
            <person name="Sun H."/>
            <person name="Tritt A."/>
            <person name="Yoshinaga Y."/>
            <person name="Zwiers L.-H."/>
            <person name="Turgeon B."/>
            <person name="Goodwin S."/>
            <person name="Spatafora J."/>
            <person name="Crous P."/>
            <person name="Grigoriev I."/>
        </authorList>
    </citation>
    <scope>NUCLEOTIDE SEQUENCE</scope>
    <source>
        <strain evidence="7">CBS 130266</strain>
    </source>
</reference>
<keyword evidence="5 6" id="KW-0496">Mitochondrion</keyword>
<comment type="similarity">
    <text evidence="2 6">Belongs to the AIM24 family.</text>
</comment>
<evidence type="ECO:0000256" key="3">
    <source>
        <dbReference type="ARBA" id="ARBA00013287"/>
    </source>
</evidence>
<protein>
    <recommendedName>
        <fullName evidence="3 6">Altered inheritance of mitochondria protein 24, mitochondrial</fullName>
    </recommendedName>
</protein>